<gene>
    <name evidence="4" type="ORF">S01H1_65578</name>
</gene>
<evidence type="ECO:0000259" key="3">
    <source>
        <dbReference type="Pfam" id="PF08544"/>
    </source>
</evidence>
<feature type="domain" description="GHMP kinase C-terminal" evidence="3">
    <location>
        <begin position="53"/>
        <end position="128"/>
    </location>
</feature>
<dbReference type="PANTHER" id="PTHR10457">
    <property type="entry name" value="MEVALONATE KINASE/GALACTOKINASE"/>
    <property type="match status" value="1"/>
</dbReference>
<dbReference type="AlphaFoldDB" id="X0XS58"/>
<dbReference type="InterPro" id="IPR036554">
    <property type="entry name" value="GHMP_kinase_C_sf"/>
</dbReference>
<dbReference type="GO" id="GO:0005829">
    <property type="term" value="C:cytosol"/>
    <property type="evidence" value="ECO:0007669"/>
    <property type="project" value="TreeGrafter"/>
</dbReference>
<dbReference type="PANTHER" id="PTHR10457:SF6">
    <property type="entry name" value="GALACTURONOKINASE"/>
    <property type="match status" value="1"/>
</dbReference>
<keyword evidence="2" id="KW-0067">ATP-binding</keyword>
<dbReference type="InterPro" id="IPR013750">
    <property type="entry name" value="GHMP_kinase_C_dom"/>
</dbReference>
<dbReference type="Gene3D" id="3.30.70.890">
    <property type="entry name" value="GHMP kinase, C-terminal domain"/>
    <property type="match status" value="1"/>
</dbReference>
<dbReference type="GO" id="GO:0004335">
    <property type="term" value="F:galactokinase activity"/>
    <property type="evidence" value="ECO:0007669"/>
    <property type="project" value="TreeGrafter"/>
</dbReference>
<evidence type="ECO:0000256" key="1">
    <source>
        <dbReference type="ARBA" id="ARBA00022741"/>
    </source>
</evidence>
<accession>X0XS58</accession>
<protein>
    <recommendedName>
        <fullName evidence="3">GHMP kinase C-terminal domain-containing protein</fullName>
    </recommendedName>
</protein>
<evidence type="ECO:0000256" key="2">
    <source>
        <dbReference type="ARBA" id="ARBA00022840"/>
    </source>
</evidence>
<keyword evidence="1" id="KW-0547">Nucleotide-binding</keyword>
<sequence length="151" mass="16198">AARWLLPEAAVLSDVPYEIFVDRAQAMPDNLRRRATHYFGEVARVCAGVQAWQESDIARFGSLMNDSCASSIHEYESGQDEIIALHQIVSASTGVYGSRFSGAGHGGCVIGLADRAQAETAASQILADYSRMYPGLAKNAAVYQVENGTPS</sequence>
<dbReference type="GO" id="GO:0006012">
    <property type="term" value="P:galactose metabolic process"/>
    <property type="evidence" value="ECO:0007669"/>
    <property type="project" value="TreeGrafter"/>
</dbReference>
<feature type="non-terminal residue" evidence="4">
    <location>
        <position position="1"/>
    </location>
</feature>
<organism evidence="4">
    <name type="scientific">marine sediment metagenome</name>
    <dbReference type="NCBI Taxonomy" id="412755"/>
    <lineage>
        <taxon>unclassified sequences</taxon>
        <taxon>metagenomes</taxon>
        <taxon>ecological metagenomes</taxon>
    </lineage>
</organism>
<dbReference type="GO" id="GO:0005524">
    <property type="term" value="F:ATP binding"/>
    <property type="evidence" value="ECO:0007669"/>
    <property type="project" value="UniProtKB-KW"/>
</dbReference>
<name>X0XS58_9ZZZZ</name>
<proteinExistence type="predicted"/>
<dbReference type="SUPFAM" id="SSF55060">
    <property type="entry name" value="GHMP Kinase, C-terminal domain"/>
    <property type="match status" value="1"/>
</dbReference>
<comment type="caution">
    <text evidence="4">The sequence shown here is derived from an EMBL/GenBank/DDBJ whole genome shotgun (WGS) entry which is preliminary data.</text>
</comment>
<reference evidence="4" key="1">
    <citation type="journal article" date="2014" name="Front. Microbiol.">
        <title>High frequency of phylogenetically diverse reductive dehalogenase-homologous genes in deep subseafloor sedimentary metagenomes.</title>
        <authorList>
            <person name="Kawai M."/>
            <person name="Futagami T."/>
            <person name="Toyoda A."/>
            <person name="Takaki Y."/>
            <person name="Nishi S."/>
            <person name="Hori S."/>
            <person name="Arai W."/>
            <person name="Tsubouchi T."/>
            <person name="Morono Y."/>
            <person name="Uchiyama I."/>
            <person name="Ito T."/>
            <person name="Fujiyama A."/>
            <person name="Inagaki F."/>
            <person name="Takami H."/>
        </authorList>
    </citation>
    <scope>NUCLEOTIDE SEQUENCE</scope>
    <source>
        <strain evidence="4">Expedition CK06-06</strain>
    </source>
</reference>
<dbReference type="EMBL" id="BARS01043299">
    <property type="protein sequence ID" value="GAG38177.1"/>
    <property type="molecule type" value="Genomic_DNA"/>
</dbReference>
<dbReference type="Pfam" id="PF08544">
    <property type="entry name" value="GHMP_kinases_C"/>
    <property type="match status" value="1"/>
</dbReference>
<evidence type="ECO:0000313" key="4">
    <source>
        <dbReference type="EMBL" id="GAG38177.1"/>
    </source>
</evidence>